<dbReference type="GO" id="GO:0005524">
    <property type="term" value="F:ATP binding"/>
    <property type="evidence" value="ECO:0007669"/>
    <property type="project" value="UniProtKB-KW"/>
</dbReference>
<dbReference type="GO" id="GO:0003677">
    <property type="term" value="F:DNA binding"/>
    <property type="evidence" value="ECO:0007669"/>
    <property type="project" value="UniProtKB-KW"/>
</dbReference>
<feature type="domain" description="PD-(D/E)XK endonuclease-like" evidence="10">
    <location>
        <begin position="769"/>
        <end position="1092"/>
    </location>
</feature>
<keyword evidence="13" id="KW-1185">Reference proteome</keyword>
<dbReference type="AlphaFoldDB" id="A0A133KF17"/>
<dbReference type="STRING" id="33036.HMPREF3200_00951"/>
<dbReference type="PANTHER" id="PTHR30591">
    <property type="entry name" value="RECBCD ENZYME SUBUNIT RECC"/>
    <property type="match status" value="1"/>
</dbReference>
<evidence type="ECO:0000256" key="7">
    <source>
        <dbReference type="ARBA" id="ARBA00022840"/>
    </source>
</evidence>
<keyword evidence="4" id="KW-0378">Hydrolase</keyword>
<dbReference type="InterPro" id="IPR027417">
    <property type="entry name" value="P-loop_NTPase"/>
</dbReference>
<comment type="caution">
    <text evidence="12">The sequence shown here is derived from an EMBL/GenBank/DDBJ whole genome shotgun (WGS) entry which is preliminary data.</text>
</comment>
<keyword evidence="9" id="KW-0234">DNA repair</keyword>
<evidence type="ECO:0000259" key="11">
    <source>
        <dbReference type="Pfam" id="PF21445"/>
    </source>
</evidence>
<dbReference type="Proteomes" id="UP000070383">
    <property type="component" value="Unassembled WGS sequence"/>
</dbReference>
<evidence type="ECO:0000256" key="8">
    <source>
        <dbReference type="ARBA" id="ARBA00023125"/>
    </source>
</evidence>
<keyword evidence="8" id="KW-0238">DNA-binding</keyword>
<dbReference type="GO" id="GO:0004386">
    <property type="term" value="F:helicase activity"/>
    <property type="evidence" value="ECO:0007669"/>
    <property type="project" value="UniProtKB-KW"/>
</dbReference>
<reference evidence="13" key="1">
    <citation type="submission" date="2016-01" db="EMBL/GenBank/DDBJ databases">
        <authorList>
            <person name="Mitreva M."/>
            <person name="Pepin K.H."/>
            <person name="Mihindukulasuriya K.A."/>
            <person name="Fulton R."/>
            <person name="Fronick C."/>
            <person name="O'Laughlin M."/>
            <person name="Miner T."/>
            <person name="Herter B."/>
            <person name="Rosa B.A."/>
            <person name="Cordes M."/>
            <person name="Tomlinson C."/>
            <person name="Wollam A."/>
            <person name="Palsikar V.B."/>
            <person name="Mardis E.R."/>
            <person name="Wilson R.K."/>
        </authorList>
    </citation>
    <scope>NUCLEOTIDE SEQUENCE [LARGE SCALE GENOMIC DNA]</scope>
    <source>
        <strain evidence="13">MJR8151</strain>
    </source>
</reference>
<evidence type="ECO:0000256" key="1">
    <source>
        <dbReference type="ARBA" id="ARBA00022722"/>
    </source>
</evidence>
<dbReference type="GO" id="GO:0006281">
    <property type="term" value="P:DNA repair"/>
    <property type="evidence" value="ECO:0007669"/>
    <property type="project" value="UniProtKB-KW"/>
</dbReference>
<dbReference type="GO" id="GO:0004527">
    <property type="term" value="F:exonuclease activity"/>
    <property type="evidence" value="ECO:0007669"/>
    <property type="project" value="UniProtKB-KW"/>
</dbReference>
<accession>A0A133KF17</accession>
<dbReference type="SUPFAM" id="SSF52980">
    <property type="entry name" value="Restriction endonuclease-like"/>
    <property type="match status" value="1"/>
</dbReference>
<evidence type="ECO:0000256" key="4">
    <source>
        <dbReference type="ARBA" id="ARBA00022801"/>
    </source>
</evidence>
<evidence type="ECO:0000256" key="5">
    <source>
        <dbReference type="ARBA" id="ARBA00022806"/>
    </source>
</evidence>
<dbReference type="EMBL" id="LRPM01000033">
    <property type="protein sequence ID" value="KWZ78151.1"/>
    <property type="molecule type" value="Genomic_DNA"/>
</dbReference>
<dbReference type="Pfam" id="PF21445">
    <property type="entry name" value="ADDB_N"/>
    <property type="match status" value="1"/>
</dbReference>
<proteinExistence type="predicted"/>
<evidence type="ECO:0000256" key="6">
    <source>
        <dbReference type="ARBA" id="ARBA00022839"/>
    </source>
</evidence>
<evidence type="ECO:0000256" key="3">
    <source>
        <dbReference type="ARBA" id="ARBA00022763"/>
    </source>
</evidence>
<name>A0A133KF17_9FIRM</name>
<keyword evidence="7" id="KW-0067">ATP-binding</keyword>
<evidence type="ECO:0000313" key="13">
    <source>
        <dbReference type="Proteomes" id="UP000070383"/>
    </source>
</evidence>
<protein>
    <submittedName>
        <fullName evidence="12">Putative ATP-dependent nuclease subunit B</fullName>
    </submittedName>
</protein>
<dbReference type="Gene3D" id="3.90.320.10">
    <property type="match status" value="1"/>
</dbReference>
<keyword evidence="5" id="KW-0347">Helicase</keyword>
<dbReference type="PATRIC" id="fig|33036.3.peg.943"/>
<sequence>MIKTIISRYPRDISTYIYKEIEKDLARGKKAMLIVPEQYTLQTDINFMRNISKKSVMDAKVLSFSSLKSLIIDKIGQADRKFLSKNAKTLLITNILQDINDKLSLFQNKASNIDFVNNIGSLISSIKDNNFDEEFFNNVENTDDPITKIKFKELKMIFDAYEKEISGKFIDSEDNLTYIIERLPTCDFLDDAIFYFDKFDSLSELKLSFIEALLARGNVVNVSLNIDKNFLLADRFSDLEFFDPGLRLYQKLNELEKTKDIFIEEASIYKEDIYHLTKNFEAYNYKKYGKDPKNIYFLENTSTKSEVENIAKLINYLVKAKNYRYRDLAIYISDEDEYKNEIIKVFNRYDLPVFMDQRRKLSDNHIIKTFLAILRLVIYNFQRQDMNYFLRSGLFSFSEDFEDKVIILQNFIKTRKIKGKTFLDDKYFEFDQEFYEKIYENDPQSEAKLSEKTREYEIVNELRTRILKLLAPLLEKRQGPSKDLCQAIFEVIYDEDIRRGIDKYQAILKASGRLDDYKENEQVWDKFVEILEELVELMGQRENSLGKIYSLIEATARDINVGIIPPSKDHIEVTSFARAAIANRRINFALGLNDVFFPSKSGEDLIVGKNEKDKLRDLGIDLKVFDEDLEEREKLNLYKLITISDKIFFSYSLANRKSEAINKSIVLSGIMNIFKDDSLNLSSMIYGSRLGLSIEKYSLVALENYALKNLRKMIGKEKVSEDDKAISKAMISYLKDRDSYDLIKKALNFTNDKERLRKDLTEKLYKKNHFNVSEIENYSRCPYKYFVNYGLRPKIEESYDVDHMEVGNIVHKLFEDLSHKLKNEDIKTISQEDLDELLVENFTKATEENLDKTRRKDAKNKFILNNVLTSTRRNSKKLLDQLSQGDFEIYAVEEDFGYGKDIPQVFVDDENYLRGRIDRIDKAGNFVRIIDYKTGNKTFKIVNLLNGLDLQLLVYMMAVAKNSKEVMIPIGSFYMPLYDEMESVNSDGYSKEIIEKSLADKFRINGLIVKINEEVFKLIDRDADSLKDSSIVDIKNSDILSPEEAEKIETFAKKLVSKYIRNIKEGDINLRPLAYDANKNECQYCDFLGICKFDITIDQLRYRVFDKEISIDDLGGEEDD</sequence>
<dbReference type="InterPro" id="IPR038726">
    <property type="entry name" value="PDDEXK_AddAB-type"/>
</dbReference>
<evidence type="ECO:0000259" key="10">
    <source>
        <dbReference type="Pfam" id="PF12705"/>
    </source>
</evidence>
<organism evidence="12 13">
    <name type="scientific">Anaerococcus tetradius</name>
    <dbReference type="NCBI Taxonomy" id="33036"/>
    <lineage>
        <taxon>Bacteria</taxon>
        <taxon>Bacillati</taxon>
        <taxon>Bacillota</taxon>
        <taxon>Tissierellia</taxon>
        <taxon>Tissierellales</taxon>
        <taxon>Peptoniphilaceae</taxon>
        <taxon>Anaerococcus</taxon>
    </lineage>
</organism>
<dbReference type="InterPro" id="IPR011604">
    <property type="entry name" value="PDDEXK-like_dom_sf"/>
</dbReference>
<dbReference type="OrthoDB" id="9758506at2"/>
<feature type="domain" description="ATP-dependent helicase/deoxyribonuclease subunit B N-terminal" evidence="11">
    <location>
        <begin position="11"/>
        <end position="271"/>
    </location>
</feature>
<dbReference type="PANTHER" id="PTHR30591:SF1">
    <property type="entry name" value="RECBCD ENZYME SUBUNIT RECC"/>
    <property type="match status" value="1"/>
</dbReference>
<keyword evidence="1" id="KW-0540">Nuclease</keyword>
<evidence type="ECO:0000256" key="2">
    <source>
        <dbReference type="ARBA" id="ARBA00022741"/>
    </source>
</evidence>
<gene>
    <name evidence="12" type="ORF">HMPREF3200_00951</name>
</gene>
<keyword evidence="6" id="KW-0269">Exonuclease</keyword>
<dbReference type="InterPro" id="IPR011335">
    <property type="entry name" value="Restrct_endonuc-II-like"/>
</dbReference>
<keyword evidence="3" id="KW-0227">DNA damage</keyword>
<dbReference type="Pfam" id="PF12705">
    <property type="entry name" value="PDDEXK_1"/>
    <property type="match status" value="1"/>
</dbReference>
<dbReference type="InterPro" id="IPR049035">
    <property type="entry name" value="ADDB_N"/>
</dbReference>
<dbReference type="RefSeq" id="WP_060929354.1">
    <property type="nucleotide sequence ID" value="NZ_KQ955275.1"/>
</dbReference>
<dbReference type="Gene3D" id="3.40.50.300">
    <property type="entry name" value="P-loop containing nucleotide triphosphate hydrolases"/>
    <property type="match status" value="4"/>
</dbReference>
<evidence type="ECO:0000256" key="9">
    <source>
        <dbReference type="ARBA" id="ARBA00023204"/>
    </source>
</evidence>
<dbReference type="SUPFAM" id="SSF52540">
    <property type="entry name" value="P-loop containing nucleoside triphosphate hydrolases"/>
    <property type="match status" value="1"/>
</dbReference>
<keyword evidence="2" id="KW-0547">Nucleotide-binding</keyword>
<dbReference type="GO" id="GO:0006310">
    <property type="term" value="P:DNA recombination"/>
    <property type="evidence" value="ECO:0007669"/>
    <property type="project" value="TreeGrafter"/>
</dbReference>
<evidence type="ECO:0000313" key="12">
    <source>
        <dbReference type="EMBL" id="KWZ78151.1"/>
    </source>
</evidence>